<dbReference type="GO" id="GO:0004519">
    <property type="term" value="F:endonuclease activity"/>
    <property type="evidence" value="ECO:0007669"/>
    <property type="project" value="InterPro"/>
</dbReference>
<protein>
    <submittedName>
        <fullName evidence="3">EndoU domain-containing protein</fullName>
    </submittedName>
</protein>
<reference evidence="4" key="4">
    <citation type="submission" date="2022-09" db="EMBL/GenBank/DDBJ databases">
        <authorList>
            <person name="Cesa-Luna C."/>
            <person name="Girard L."/>
            <person name="Lood C."/>
            <person name="Hofte M."/>
            <person name="De Mot R."/>
        </authorList>
    </citation>
    <scope>NUCLEOTIDE SEQUENCE</scope>
    <source>
        <strain evidence="4">COR51</strain>
    </source>
</reference>
<sequence>MKKTFVFPHARAALAGLAVIGSLAFSLVPVASAQAAVACPQPNSGGVPAVNQQHVFCGEVANNRAKGFHSRPGGQLPATVAFTAATTNTPVGPAGIYVLRSFNITQNGVTASKSISTMFPDSCSQANVVAAIQNAYNNRTSLNGNEFRGPSGAHCVAGNPGASFNIVGYLNGAGTVVTTAYPDY</sequence>
<accession>A0A923JYF1</accession>
<evidence type="ECO:0000313" key="5">
    <source>
        <dbReference type="Proteomes" id="UP001139994"/>
    </source>
</evidence>
<evidence type="ECO:0000313" key="4">
    <source>
        <dbReference type="EMBL" id="MCU7238498.1"/>
    </source>
</evidence>
<keyword evidence="1" id="KW-0732">Signal</keyword>
<dbReference type="Proteomes" id="UP001139994">
    <property type="component" value="Unassembled WGS sequence"/>
</dbReference>
<evidence type="ECO:0000256" key="1">
    <source>
        <dbReference type="SAM" id="SignalP"/>
    </source>
</evidence>
<evidence type="ECO:0000259" key="2">
    <source>
        <dbReference type="Pfam" id="PF14436"/>
    </source>
</evidence>
<organism evidence="3">
    <name type="scientific">Pseudomonas peradeniyensis</name>
    <dbReference type="NCBI Taxonomy" id="2745488"/>
    <lineage>
        <taxon>Bacteria</taxon>
        <taxon>Pseudomonadati</taxon>
        <taxon>Pseudomonadota</taxon>
        <taxon>Gammaproteobacteria</taxon>
        <taxon>Pseudomonadales</taxon>
        <taxon>Pseudomonadaceae</taxon>
        <taxon>Pseudomonas</taxon>
    </lineage>
</organism>
<name>A0A923JYF1_9PSED</name>
<feature type="chain" id="PRO_5037874083" evidence="1">
    <location>
        <begin position="36"/>
        <end position="184"/>
    </location>
</feature>
<evidence type="ECO:0000313" key="3">
    <source>
        <dbReference type="EMBL" id="MBC3445552.1"/>
    </source>
</evidence>
<dbReference type="AlphaFoldDB" id="A0A923JYF1"/>
<proteinExistence type="predicted"/>
<dbReference type="InterPro" id="IPR029501">
    <property type="entry name" value="EndoU_bac"/>
</dbReference>
<dbReference type="RefSeq" id="WP_050706444.1">
    <property type="nucleotide sequence ID" value="NZ_JABWRJ020000001.1"/>
</dbReference>
<dbReference type="Pfam" id="PF14436">
    <property type="entry name" value="EndoU_bacteria"/>
    <property type="match status" value="1"/>
</dbReference>
<reference evidence="3" key="1">
    <citation type="journal article" date="2020" name="Microorganisms">
        <title>Reliable Identification of Environmental Pseudomonas Isolates Using the rpoD Gene.</title>
        <authorList>
            <consortium name="The Broad Institute Genome Sequencing Platform"/>
            <person name="Girard L."/>
            <person name="Lood C."/>
            <person name="Rokni-Zadeh H."/>
            <person name="van Noort V."/>
            <person name="Lavigne R."/>
            <person name="De Mot R."/>
        </authorList>
    </citation>
    <scope>NUCLEOTIDE SEQUENCE</scope>
    <source>
        <strain evidence="3">BW13M1</strain>
    </source>
</reference>
<feature type="signal peptide" evidence="1">
    <location>
        <begin position="1"/>
        <end position="35"/>
    </location>
</feature>
<reference evidence="4" key="3">
    <citation type="journal article" date="2022" name="Microbiol. Spectr.">
        <title>An Nuclear Magnetic Resonance Fingerprint Matching Approach for the Identification and Structural Re-Evaluation of Pseudomonas Lipopeptides.</title>
        <authorList>
            <person name="De Roo V."/>
            <person name="Verleysen Y."/>
            <person name="Kovacs B."/>
            <person name="De Vleeschouwer M."/>
            <person name="Muangkaew P."/>
            <person name="Girard L."/>
            <person name="Hofte M."/>
            <person name="De Mot R."/>
            <person name="Madder A."/>
            <person name="Geudens N."/>
            <person name="Martins J.C."/>
        </authorList>
    </citation>
    <scope>NUCLEOTIDE SEQUENCE</scope>
    <source>
        <strain evidence="4">COR51</strain>
    </source>
</reference>
<reference evidence="3" key="2">
    <citation type="submission" date="2020-07" db="EMBL/GenBank/DDBJ databases">
        <authorList>
            <person name="Lood C."/>
            <person name="Girard L."/>
        </authorList>
    </citation>
    <scope>NUCLEOTIDE SEQUENCE</scope>
    <source>
        <strain evidence="3">BW13M1</strain>
    </source>
</reference>
<reference evidence="4" key="5">
    <citation type="journal article" date="2023" name="mSystems">
        <title>Charting the Lipopeptidome of Nonpathogenic Pseudomonas.</title>
        <authorList>
            <person name="Cesa-Luna C."/>
            <person name="Geudens N."/>
            <person name="Girard L."/>
            <person name="De Roo V."/>
            <person name="Maklad H.R."/>
            <person name="Martins J.C."/>
            <person name="Hofte M."/>
            <person name="De Mot R."/>
        </authorList>
    </citation>
    <scope>NUCLEOTIDE SEQUENCE</scope>
    <source>
        <strain evidence="4">COR51</strain>
    </source>
</reference>
<comment type="caution">
    <text evidence="3">The sequence shown here is derived from an EMBL/GenBank/DDBJ whole genome shotgun (WGS) entry which is preliminary data.</text>
</comment>
<feature type="domain" description="Bacterial EndoU nuclease" evidence="2">
    <location>
        <begin position="51"/>
        <end position="183"/>
    </location>
</feature>
<keyword evidence="5" id="KW-1185">Reference proteome</keyword>
<dbReference type="EMBL" id="JAOSLA010000012">
    <property type="protein sequence ID" value="MCU7238498.1"/>
    <property type="molecule type" value="Genomic_DNA"/>
</dbReference>
<dbReference type="EMBL" id="JABWRJ010000006">
    <property type="protein sequence ID" value="MBC3445552.1"/>
    <property type="molecule type" value="Genomic_DNA"/>
</dbReference>
<gene>
    <name evidence="3" type="ORF">HU751_07195</name>
    <name evidence="4" type="ORF">OC929_10570</name>
</gene>